<accession>A0A3E1NM15</accession>
<dbReference type="RefSeq" id="WP_116846846.1">
    <property type="nucleotide sequence ID" value="NZ_QTJU01000002.1"/>
</dbReference>
<gene>
    <name evidence="1" type="ORF">DXN05_08790</name>
</gene>
<keyword evidence="2" id="KW-1185">Reference proteome</keyword>
<reference evidence="1 2" key="1">
    <citation type="submission" date="2018-08" db="EMBL/GenBank/DDBJ databases">
        <title>Chitinophagaceae sp. K23C18032701, a novel bacterium isolated from forest soil.</title>
        <authorList>
            <person name="Wang C."/>
        </authorList>
    </citation>
    <scope>NUCLEOTIDE SEQUENCE [LARGE SCALE GENOMIC DNA]</scope>
    <source>
        <strain evidence="1 2">K23C18032701</strain>
    </source>
</reference>
<organism evidence="1 2">
    <name type="scientific">Deminuibacter soli</name>
    <dbReference type="NCBI Taxonomy" id="2291815"/>
    <lineage>
        <taxon>Bacteria</taxon>
        <taxon>Pseudomonadati</taxon>
        <taxon>Bacteroidota</taxon>
        <taxon>Chitinophagia</taxon>
        <taxon>Chitinophagales</taxon>
        <taxon>Chitinophagaceae</taxon>
        <taxon>Deminuibacter</taxon>
    </lineage>
</organism>
<name>A0A3E1NM15_9BACT</name>
<sequence length="83" mass="10255">MSRFRINDLQYHYTWSPATSSFADYNQLNHTHGFEMLHFINRFMEENRLYTVASGQKIERLLREQMPGQHSVRYLYRWLRKQL</sequence>
<dbReference type="EMBL" id="QTJU01000002">
    <property type="protein sequence ID" value="RFM28858.1"/>
    <property type="molecule type" value="Genomic_DNA"/>
</dbReference>
<evidence type="ECO:0000313" key="1">
    <source>
        <dbReference type="EMBL" id="RFM28858.1"/>
    </source>
</evidence>
<evidence type="ECO:0000313" key="2">
    <source>
        <dbReference type="Proteomes" id="UP000261284"/>
    </source>
</evidence>
<dbReference type="OrthoDB" id="796745at2"/>
<protein>
    <submittedName>
        <fullName evidence="1">Uncharacterized protein</fullName>
    </submittedName>
</protein>
<proteinExistence type="predicted"/>
<dbReference type="AlphaFoldDB" id="A0A3E1NM15"/>
<comment type="caution">
    <text evidence="1">The sequence shown here is derived from an EMBL/GenBank/DDBJ whole genome shotgun (WGS) entry which is preliminary data.</text>
</comment>
<dbReference type="Proteomes" id="UP000261284">
    <property type="component" value="Unassembled WGS sequence"/>
</dbReference>